<feature type="region of interest" description="Disordered" evidence="12">
    <location>
        <begin position="630"/>
        <end position="651"/>
    </location>
</feature>
<dbReference type="InterPro" id="IPR032154">
    <property type="entry name" value="Coatomer_g_Cpla"/>
</dbReference>
<dbReference type="SUPFAM" id="SSF48371">
    <property type="entry name" value="ARM repeat"/>
    <property type="match status" value="1"/>
</dbReference>
<dbReference type="SUPFAM" id="SSF49348">
    <property type="entry name" value="Clathrin adaptor appendage domain"/>
    <property type="match status" value="1"/>
</dbReference>
<dbReference type="Gene3D" id="3.30.310.10">
    <property type="entry name" value="TATA-Binding Protein"/>
    <property type="match status" value="1"/>
</dbReference>
<comment type="subcellular location">
    <subcellularLocation>
        <location evidence="11">Cytoplasm</location>
    </subcellularLocation>
    <subcellularLocation>
        <location evidence="1 11">Golgi apparatus membrane</location>
        <topology evidence="1 11">Peripheral membrane protein</topology>
        <orientation evidence="1 11">Cytoplasmic side</orientation>
    </subcellularLocation>
    <subcellularLocation>
        <location evidence="11">Cytoplasmic vesicle</location>
        <location evidence="11">COPI-coated vesicle membrane</location>
        <topology evidence="11">Peripheral membrane protein</topology>
        <orientation evidence="11">Cytoplasmic side</orientation>
    </subcellularLocation>
</comment>
<comment type="function">
    <text evidence="11">The coatomer is a cytosolic protein complex that binds to dilysine motifs and reversibly associates with Golgi non-clathrin-coated vesicles, which further mediate biosynthetic protein transport from the ER, via the Golgi up to the trans Golgi network. Coatomer complex is required for budding from Golgi membranes, and is essential for the retrograde Golgi-to-ER transport of dilysine-tagged proteins.</text>
</comment>
<keyword evidence="10 11" id="KW-0968">Cytoplasmic vesicle</keyword>
<comment type="similarity">
    <text evidence="2 11">Belongs to the COPG family.</text>
</comment>
<dbReference type="GO" id="GO:0000139">
    <property type="term" value="C:Golgi membrane"/>
    <property type="evidence" value="ECO:0007669"/>
    <property type="project" value="UniProtKB-SubCell"/>
</dbReference>
<accession>A0A448YN70</accession>
<evidence type="ECO:0000256" key="3">
    <source>
        <dbReference type="ARBA" id="ARBA00022448"/>
    </source>
</evidence>
<dbReference type="GO" id="GO:0006888">
    <property type="term" value="P:endoplasmic reticulum to Golgi vesicle-mediated transport"/>
    <property type="evidence" value="ECO:0007669"/>
    <property type="project" value="TreeGrafter"/>
</dbReference>
<dbReference type="SUPFAM" id="SSF55711">
    <property type="entry name" value="Subdomain of clathrin and coatomer appendage domain"/>
    <property type="match status" value="1"/>
</dbReference>
<evidence type="ECO:0000256" key="7">
    <source>
        <dbReference type="ARBA" id="ARBA00022927"/>
    </source>
</evidence>
<feature type="domain" description="Clathrin/coatomer adaptor adaptin-like N-terminal" evidence="13">
    <location>
        <begin position="20"/>
        <end position="560"/>
    </location>
</feature>
<keyword evidence="3 11" id="KW-0813">Transport</keyword>
<evidence type="ECO:0000256" key="2">
    <source>
        <dbReference type="ARBA" id="ARBA00010720"/>
    </source>
</evidence>
<dbReference type="FunFam" id="1.25.10.10:FF:000071">
    <property type="entry name" value="Coatomer subunit gamma"/>
    <property type="match status" value="1"/>
</dbReference>
<dbReference type="AlphaFoldDB" id="A0A448YN70"/>
<sequence>MSTSTYKRFEDPESGYLPDKMTVYQECLQAFNASPIRAKKCRLLLSRLLRLLYDGQTFPKTEATNLFFSVSKLFHNGDPSLRQLAYLAIKELCTISDDVLMITASIMKDIQGGEPVFKPNAVRTLARVLDGSTIHAAERAMRNCIVDSNQTVCSAALVSTYHLLPVAHDVVRRWANEAQEAISANKKLVRSPYAIHEAFGSSPRLPQSTFFHQYHALGLIYQLKKQDRMAMLKLIQQLTSRQPLQSPFAVLQLVRYVAALLQADTNLSQQFWPLFASWLNHKSEMVELEAAKVVLTGSFKFNPDQQLKAISSLQELLSVPRTVTRFAAVRLLSRVALADPEKVRACNSDLESLVNDPCRAISTYAITTLLKTGNAQSVDRLVKTIAGFMDDISDEFKVVVVEAVRTLALKFPEKHSTLLSFLGDALRDEGGFSFKNSVIEAIFDIIKFVPVAREASLELLCEFIEDCEYTELAVRVLHLLGEYGPKTPKPSLYVRHIYNRVVLENSIVRSSAVIALSKFALVNDRKLTASIRILLKRCLQDADDEVRDRAALSLRLLEAADDGPTAAAKARGLLEPESRFSLAALEQQLCRYVRSKDKSSFTTPFDITSVATHTEEEVLAAEYKAKTTVEEDQIVSSPTPETTKATKSLPEPADLAARADLLEQQYAQELSAVPEFEEYGPLLHSSEVVELTEVETEFVVSAVKHIFKEHLVVQYNVQNTLKDIQLENVTVVAQLDTDAYSEDLAIPAETLKPDSSVSIYVSFSRPHDLALATLANTLSYVTKDVEEATGEPAEDDEGFPDEYQIEDLSIVPGDFVSPCFTTSFTNVFDDLDNEEVSVYNLGSPETVKIQEVVTKLTQSMSMMALEGSDNVEGSASHTLKLFGKSVNGDRVAAVVKLVSSSKGVMMRIQVRSSDAELSQLLANQW</sequence>
<dbReference type="FunFam" id="1.25.10.10:FF:000368">
    <property type="entry name" value="Coatomer subunit gamma"/>
    <property type="match status" value="1"/>
</dbReference>
<dbReference type="STRING" id="13370.A0A448YN70"/>
<dbReference type="InterPro" id="IPR016024">
    <property type="entry name" value="ARM-type_fold"/>
</dbReference>
<dbReference type="InterPro" id="IPR002553">
    <property type="entry name" value="Clathrin/coatomer_adapt-like_N"/>
</dbReference>
<dbReference type="Pfam" id="PF01602">
    <property type="entry name" value="Adaptin_N"/>
    <property type="match status" value="1"/>
</dbReference>
<proteinExistence type="inferred from homology"/>
<dbReference type="GO" id="GO:0005793">
    <property type="term" value="C:endoplasmic reticulum-Golgi intermediate compartment"/>
    <property type="evidence" value="ECO:0007669"/>
    <property type="project" value="TreeGrafter"/>
</dbReference>
<dbReference type="InterPro" id="IPR017106">
    <property type="entry name" value="Coatomer_gsu"/>
</dbReference>
<dbReference type="GO" id="GO:0005783">
    <property type="term" value="C:endoplasmic reticulum"/>
    <property type="evidence" value="ECO:0007669"/>
    <property type="project" value="TreeGrafter"/>
</dbReference>
<keyword evidence="9 11" id="KW-0472">Membrane</keyword>
<dbReference type="InterPro" id="IPR009028">
    <property type="entry name" value="Coatomer/calthrin_app_sub_C"/>
</dbReference>
<keyword evidence="8 11" id="KW-0333">Golgi apparatus</keyword>
<protein>
    <recommendedName>
        <fullName evidence="11">Coatomer subunit gamma</fullName>
    </recommendedName>
</protein>
<dbReference type="GO" id="GO:0005198">
    <property type="term" value="F:structural molecule activity"/>
    <property type="evidence" value="ECO:0007669"/>
    <property type="project" value="InterPro"/>
</dbReference>
<dbReference type="GO" id="GO:0030126">
    <property type="term" value="C:COPI vesicle coat"/>
    <property type="evidence" value="ECO:0007669"/>
    <property type="project" value="InterPro"/>
</dbReference>
<dbReference type="PIRSF" id="PIRSF037093">
    <property type="entry name" value="Coatomer_gamma_subunit"/>
    <property type="match status" value="1"/>
</dbReference>
<feature type="domain" description="Coatomer gamma subunit appendage Ig-like subdomain" evidence="14">
    <location>
        <begin position="664"/>
        <end position="810"/>
    </location>
</feature>
<reference evidence="16 17" key="1">
    <citation type="submission" date="2018-12" db="EMBL/GenBank/DDBJ databases">
        <authorList>
            <person name="Tiukova I."/>
            <person name="Dainat J."/>
        </authorList>
    </citation>
    <scope>NUCLEOTIDE SEQUENCE [LARGE SCALE GENOMIC DNA]</scope>
</reference>
<evidence type="ECO:0000313" key="17">
    <source>
        <dbReference type="Proteomes" id="UP000290900"/>
    </source>
</evidence>
<dbReference type="GO" id="GO:0009306">
    <property type="term" value="P:protein secretion"/>
    <property type="evidence" value="ECO:0007669"/>
    <property type="project" value="TreeGrafter"/>
</dbReference>
<name>A0A448YN70_BRENA</name>
<dbReference type="InParanoid" id="A0A448YN70"/>
<comment type="subunit">
    <text evidence="11">Oligomeric complex.</text>
</comment>
<evidence type="ECO:0000259" key="15">
    <source>
        <dbReference type="Pfam" id="PF16381"/>
    </source>
</evidence>
<dbReference type="InterPro" id="IPR011989">
    <property type="entry name" value="ARM-like"/>
</dbReference>
<evidence type="ECO:0000256" key="9">
    <source>
        <dbReference type="ARBA" id="ARBA00023136"/>
    </source>
</evidence>
<dbReference type="Pfam" id="PF08752">
    <property type="entry name" value="COP-gamma_platf"/>
    <property type="match status" value="1"/>
</dbReference>
<dbReference type="Proteomes" id="UP000290900">
    <property type="component" value="Unassembled WGS sequence"/>
</dbReference>
<dbReference type="InterPro" id="IPR012295">
    <property type="entry name" value="TBP_dom_sf"/>
</dbReference>
<evidence type="ECO:0000256" key="11">
    <source>
        <dbReference type="PIRNR" id="PIRNR037093"/>
    </source>
</evidence>
<dbReference type="Gene3D" id="2.60.40.1480">
    <property type="entry name" value="Coatomer, gamma subunit, appendage domain"/>
    <property type="match status" value="1"/>
</dbReference>
<dbReference type="Pfam" id="PF16381">
    <property type="entry name" value="Coatomer_g_Cpla"/>
    <property type="match status" value="1"/>
</dbReference>
<dbReference type="InterPro" id="IPR013040">
    <property type="entry name" value="Coatomer_gsu_app_Ig-like_dom"/>
</dbReference>
<feature type="domain" description="Coatomer subunit gamma C-terminal" evidence="15">
    <location>
        <begin position="813"/>
        <end position="923"/>
    </location>
</feature>
<dbReference type="OrthoDB" id="1074925at2759"/>
<dbReference type="Gene3D" id="1.25.10.10">
    <property type="entry name" value="Leucine-rich Repeat Variant"/>
    <property type="match status" value="2"/>
</dbReference>
<evidence type="ECO:0000259" key="14">
    <source>
        <dbReference type="Pfam" id="PF08752"/>
    </source>
</evidence>
<dbReference type="FunFam" id="2.60.40.1480:FF:000001">
    <property type="entry name" value="Coatomer subunit gamma"/>
    <property type="match status" value="1"/>
</dbReference>
<dbReference type="GO" id="GO:0006886">
    <property type="term" value="P:intracellular protein transport"/>
    <property type="evidence" value="ECO:0007669"/>
    <property type="project" value="InterPro"/>
</dbReference>
<evidence type="ECO:0000256" key="4">
    <source>
        <dbReference type="ARBA" id="ARBA00022490"/>
    </source>
</evidence>
<dbReference type="InterPro" id="IPR013041">
    <property type="entry name" value="Clathrin_app_Ig-like_sf"/>
</dbReference>
<evidence type="ECO:0000256" key="6">
    <source>
        <dbReference type="ARBA" id="ARBA00022892"/>
    </source>
</evidence>
<keyword evidence="17" id="KW-1185">Reference proteome</keyword>
<feature type="compositionally biased region" description="Polar residues" evidence="12">
    <location>
        <begin position="634"/>
        <end position="646"/>
    </location>
</feature>
<gene>
    <name evidence="16" type="ORF">BRENAR_LOCUS3125</name>
</gene>
<evidence type="ECO:0000256" key="10">
    <source>
        <dbReference type="ARBA" id="ARBA00023329"/>
    </source>
</evidence>
<keyword evidence="5" id="KW-0677">Repeat</keyword>
<dbReference type="PANTHER" id="PTHR10261:SF0">
    <property type="entry name" value="COATOMER SUBUNIT GAMMA-2"/>
    <property type="match status" value="1"/>
</dbReference>
<organism evidence="16 17">
    <name type="scientific">Brettanomyces naardenensis</name>
    <name type="common">Yeast</name>
    <dbReference type="NCBI Taxonomy" id="13370"/>
    <lineage>
        <taxon>Eukaryota</taxon>
        <taxon>Fungi</taxon>
        <taxon>Dikarya</taxon>
        <taxon>Ascomycota</taxon>
        <taxon>Saccharomycotina</taxon>
        <taxon>Pichiomycetes</taxon>
        <taxon>Pichiales</taxon>
        <taxon>Pichiaceae</taxon>
        <taxon>Brettanomyces</taxon>
    </lineage>
</organism>
<evidence type="ECO:0000259" key="13">
    <source>
        <dbReference type="Pfam" id="PF01602"/>
    </source>
</evidence>
<dbReference type="EMBL" id="CAACVR010000023">
    <property type="protein sequence ID" value="VEU22394.1"/>
    <property type="molecule type" value="Genomic_DNA"/>
</dbReference>
<dbReference type="GO" id="GO:0006891">
    <property type="term" value="P:intra-Golgi vesicle-mediated transport"/>
    <property type="evidence" value="ECO:0007669"/>
    <property type="project" value="TreeGrafter"/>
</dbReference>
<keyword evidence="6 11" id="KW-0931">ER-Golgi transport</keyword>
<dbReference type="InterPro" id="IPR037067">
    <property type="entry name" value="Coatomer_gsu_app_sf"/>
</dbReference>
<evidence type="ECO:0000256" key="5">
    <source>
        <dbReference type="ARBA" id="ARBA00022737"/>
    </source>
</evidence>
<keyword evidence="4 11" id="KW-0963">Cytoplasm</keyword>
<dbReference type="FunCoup" id="A0A448YN70">
    <property type="interactions" value="1273"/>
</dbReference>
<evidence type="ECO:0000256" key="12">
    <source>
        <dbReference type="SAM" id="MobiDB-lite"/>
    </source>
</evidence>
<evidence type="ECO:0000313" key="16">
    <source>
        <dbReference type="EMBL" id="VEU22394.1"/>
    </source>
</evidence>
<dbReference type="PANTHER" id="PTHR10261">
    <property type="entry name" value="COATOMER SUBUNIT GAMMA"/>
    <property type="match status" value="1"/>
</dbReference>
<evidence type="ECO:0000256" key="8">
    <source>
        <dbReference type="ARBA" id="ARBA00023034"/>
    </source>
</evidence>
<evidence type="ECO:0000256" key="1">
    <source>
        <dbReference type="ARBA" id="ARBA00004255"/>
    </source>
</evidence>
<keyword evidence="7 11" id="KW-0653">Protein transport</keyword>